<dbReference type="PANTHER" id="PTHR15680">
    <property type="entry name" value="RIBOSOMAL PROTEIN L19"/>
    <property type="match status" value="1"/>
</dbReference>
<evidence type="ECO:0000256" key="1">
    <source>
        <dbReference type="ARBA" id="ARBA00005781"/>
    </source>
</evidence>
<evidence type="ECO:0000256" key="2">
    <source>
        <dbReference type="ARBA" id="ARBA00022980"/>
    </source>
</evidence>
<evidence type="ECO:0000256" key="4">
    <source>
        <dbReference type="ARBA" id="ARBA00035171"/>
    </source>
</evidence>
<evidence type="ECO:0000256" key="3">
    <source>
        <dbReference type="ARBA" id="ARBA00023274"/>
    </source>
</evidence>
<dbReference type="RefSeq" id="WP_145446579.1">
    <property type="nucleotide sequence ID" value="NZ_CP036280.1"/>
</dbReference>
<dbReference type="NCBIfam" id="TIGR01024">
    <property type="entry name" value="rplS_bact"/>
    <property type="match status" value="1"/>
</dbReference>
<keyword evidence="8" id="KW-1185">Reference proteome</keyword>
<dbReference type="InterPro" id="IPR008991">
    <property type="entry name" value="Translation_prot_SH3-like_sf"/>
</dbReference>
<evidence type="ECO:0000256" key="5">
    <source>
        <dbReference type="HAMAP-Rule" id="MF_00402"/>
    </source>
</evidence>
<dbReference type="InterPro" id="IPR018257">
    <property type="entry name" value="Ribosomal_bL19_CS"/>
</dbReference>
<dbReference type="InterPro" id="IPR038657">
    <property type="entry name" value="Ribosomal_bL19_sf"/>
</dbReference>
<sequence length="141" mass="15754">MSDAILKAVQAQQLKSDLPKLSVGDTVNVHVRIIEGSKERVQVFTGVILKMQGGGLEQTITVRRIVANEGVERTFPVHSPRVAQIEVVRHGHTRRSRLYFLRERVGKSRRLRDRRRGLKNIAGVIPTGVSKKKAKAEAAED</sequence>
<keyword evidence="2 5" id="KW-0689">Ribosomal protein</keyword>
<dbReference type="GO" id="GO:0022625">
    <property type="term" value="C:cytosolic large ribosomal subunit"/>
    <property type="evidence" value="ECO:0007669"/>
    <property type="project" value="TreeGrafter"/>
</dbReference>
<organism evidence="7 8">
    <name type="scientific">Mucisphaera calidilacus</name>
    <dbReference type="NCBI Taxonomy" id="2527982"/>
    <lineage>
        <taxon>Bacteria</taxon>
        <taxon>Pseudomonadati</taxon>
        <taxon>Planctomycetota</taxon>
        <taxon>Phycisphaerae</taxon>
        <taxon>Phycisphaerales</taxon>
        <taxon>Phycisphaeraceae</taxon>
        <taxon>Mucisphaera</taxon>
    </lineage>
</organism>
<dbReference type="InterPro" id="IPR001857">
    <property type="entry name" value="Ribosomal_bL19"/>
</dbReference>
<keyword evidence="3 5" id="KW-0687">Ribonucleoprotein</keyword>
<dbReference type="Proteomes" id="UP000320386">
    <property type="component" value="Chromosome"/>
</dbReference>
<reference evidence="7 8" key="1">
    <citation type="submission" date="2019-02" db="EMBL/GenBank/DDBJ databases">
        <title>Deep-cultivation of Planctomycetes and their phenomic and genomic characterization uncovers novel biology.</title>
        <authorList>
            <person name="Wiegand S."/>
            <person name="Jogler M."/>
            <person name="Boedeker C."/>
            <person name="Pinto D."/>
            <person name="Vollmers J."/>
            <person name="Rivas-Marin E."/>
            <person name="Kohn T."/>
            <person name="Peeters S.H."/>
            <person name="Heuer A."/>
            <person name="Rast P."/>
            <person name="Oberbeckmann S."/>
            <person name="Bunk B."/>
            <person name="Jeske O."/>
            <person name="Meyerdierks A."/>
            <person name="Storesund J.E."/>
            <person name="Kallscheuer N."/>
            <person name="Luecker S."/>
            <person name="Lage O.M."/>
            <person name="Pohl T."/>
            <person name="Merkel B.J."/>
            <person name="Hornburger P."/>
            <person name="Mueller R.-W."/>
            <person name="Bruemmer F."/>
            <person name="Labrenz M."/>
            <person name="Spormann A.M."/>
            <person name="Op den Camp H."/>
            <person name="Overmann J."/>
            <person name="Amann R."/>
            <person name="Jetten M.S.M."/>
            <person name="Mascher T."/>
            <person name="Medema M.H."/>
            <person name="Devos D.P."/>
            <person name="Kaster A.-K."/>
            <person name="Ovreas L."/>
            <person name="Rohde M."/>
            <person name="Galperin M.Y."/>
            <person name="Jogler C."/>
        </authorList>
    </citation>
    <scope>NUCLEOTIDE SEQUENCE [LARGE SCALE GENOMIC DNA]</scope>
    <source>
        <strain evidence="7 8">Pan265</strain>
    </source>
</reference>
<dbReference type="EMBL" id="CP036280">
    <property type="protein sequence ID" value="QDU72411.1"/>
    <property type="molecule type" value="Genomic_DNA"/>
</dbReference>
<proteinExistence type="inferred from homology"/>
<protein>
    <recommendedName>
        <fullName evidence="4 5">Large ribosomal subunit protein bL19</fullName>
    </recommendedName>
</protein>
<dbReference type="PANTHER" id="PTHR15680:SF9">
    <property type="entry name" value="LARGE RIBOSOMAL SUBUNIT PROTEIN BL19M"/>
    <property type="match status" value="1"/>
</dbReference>
<evidence type="ECO:0000313" key="8">
    <source>
        <dbReference type="Proteomes" id="UP000320386"/>
    </source>
</evidence>
<dbReference type="Pfam" id="PF01245">
    <property type="entry name" value="Ribosomal_L19"/>
    <property type="match status" value="1"/>
</dbReference>
<evidence type="ECO:0000256" key="6">
    <source>
        <dbReference type="RuleBase" id="RU000559"/>
    </source>
</evidence>
<dbReference type="OrthoDB" id="9803541at2"/>
<comment type="function">
    <text evidence="5 6">This protein is located at the 30S-50S ribosomal subunit interface and may play a role in the structure and function of the aminoacyl-tRNA binding site.</text>
</comment>
<comment type="similarity">
    <text evidence="1 5 6">Belongs to the bacterial ribosomal protein bL19 family.</text>
</comment>
<gene>
    <name evidence="5 7" type="primary">rplS</name>
    <name evidence="7" type="ORF">Pan265_22760</name>
</gene>
<dbReference type="PROSITE" id="PS01015">
    <property type="entry name" value="RIBOSOMAL_L19"/>
    <property type="match status" value="1"/>
</dbReference>
<dbReference type="KEGG" id="mcad:Pan265_22760"/>
<dbReference type="GO" id="GO:0003735">
    <property type="term" value="F:structural constituent of ribosome"/>
    <property type="evidence" value="ECO:0007669"/>
    <property type="project" value="InterPro"/>
</dbReference>
<dbReference type="GO" id="GO:0006412">
    <property type="term" value="P:translation"/>
    <property type="evidence" value="ECO:0007669"/>
    <property type="project" value="UniProtKB-UniRule"/>
</dbReference>
<dbReference type="HAMAP" id="MF_00402">
    <property type="entry name" value="Ribosomal_bL19"/>
    <property type="match status" value="1"/>
</dbReference>
<dbReference type="Gene3D" id="2.30.30.790">
    <property type="match status" value="1"/>
</dbReference>
<dbReference type="AlphaFoldDB" id="A0A518BZL9"/>
<name>A0A518BZL9_9BACT</name>
<dbReference type="SUPFAM" id="SSF50104">
    <property type="entry name" value="Translation proteins SH3-like domain"/>
    <property type="match status" value="1"/>
</dbReference>
<dbReference type="PRINTS" id="PR00061">
    <property type="entry name" value="RIBOSOMALL19"/>
</dbReference>
<evidence type="ECO:0000313" key="7">
    <source>
        <dbReference type="EMBL" id="QDU72411.1"/>
    </source>
</evidence>
<accession>A0A518BZL9</accession>